<reference evidence="1 2" key="1">
    <citation type="journal article" date="2019" name="Sci. Rep.">
        <title>Orb-weaving spider Araneus ventricosus genome elucidates the spidroin gene catalogue.</title>
        <authorList>
            <person name="Kono N."/>
            <person name="Nakamura H."/>
            <person name="Ohtoshi R."/>
            <person name="Moran D.A.P."/>
            <person name="Shinohara A."/>
            <person name="Yoshida Y."/>
            <person name="Fujiwara M."/>
            <person name="Mori M."/>
            <person name="Tomita M."/>
            <person name="Arakawa K."/>
        </authorList>
    </citation>
    <scope>NUCLEOTIDE SEQUENCE [LARGE SCALE GENOMIC DNA]</scope>
</reference>
<dbReference type="EMBL" id="BGPR01003987">
    <property type="protein sequence ID" value="GBM94637.1"/>
    <property type="molecule type" value="Genomic_DNA"/>
</dbReference>
<organism evidence="1 2">
    <name type="scientific">Araneus ventricosus</name>
    <name type="common">Orbweaver spider</name>
    <name type="synonym">Epeira ventricosa</name>
    <dbReference type="NCBI Taxonomy" id="182803"/>
    <lineage>
        <taxon>Eukaryota</taxon>
        <taxon>Metazoa</taxon>
        <taxon>Ecdysozoa</taxon>
        <taxon>Arthropoda</taxon>
        <taxon>Chelicerata</taxon>
        <taxon>Arachnida</taxon>
        <taxon>Araneae</taxon>
        <taxon>Araneomorphae</taxon>
        <taxon>Entelegynae</taxon>
        <taxon>Araneoidea</taxon>
        <taxon>Araneidae</taxon>
        <taxon>Araneus</taxon>
    </lineage>
</organism>
<evidence type="ECO:0000313" key="1">
    <source>
        <dbReference type="EMBL" id="GBM94637.1"/>
    </source>
</evidence>
<comment type="caution">
    <text evidence="1">The sequence shown here is derived from an EMBL/GenBank/DDBJ whole genome shotgun (WGS) entry which is preliminary data.</text>
</comment>
<gene>
    <name evidence="1" type="ORF">AVEN_20065_1</name>
</gene>
<dbReference type="Proteomes" id="UP000499080">
    <property type="component" value="Unassembled WGS sequence"/>
</dbReference>
<protein>
    <submittedName>
        <fullName evidence="1">Uncharacterized protein</fullName>
    </submittedName>
</protein>
<proteinExistence type="predicted"/>
<evidence type="ECO:0000313" key="2">
    <source>
        <dbReference type="Proteomes" id="UP000499080"/>
    </source>
</evidence>
<sequence length="114" mass="13071">MLNRWNEIFHFQRKGWRYEDAGWIVEVWFVLNSLIAGGRGYSVIEVAICEIVGQDCGNGSKALDSTEKRLLKEKKTIDFYKRSPMLSIHFPHFPADSYYTKGFGMLCSKKSGVA</sequence>
<keyword evidence="2" id="KW-1185">Reference proteome</keyword>
<name>A0A4Y2JXV2_ARAVE</name>
<dbReference type="AlphaFoldDB" id="A0A4Y2JXV2"/>
<accession>A0A4Y2JXV2</accession>